<evidence type="ECO:0000256" key="4">
    <source>
        <dbReference type="ARBA" id="ARBA00022679"/>
    </source>
</evidence>
<evidence type="ECO:0000256" key="7">
    <source>
        <dbReference type="ARBA" id="ARBA00022741"/>
    </source>
</evidence>
<dbReference type="GO" id="GO:0003723">
    <property type="term" value="F:RNA binding"/>
    <property type="evidence" value="ECO:0007669"/>
    <property type="project" value="InterPro"/>
</dbReference>
<reference evidence="16" key="2">
    <citation type="journal article" date="2020" name="Arch. Virol.">
        <title>Identification and complete genomic sequence of a novel sadwavirus discovered in pineapple (Ananas comosus).</title>
        <authorList>
            <person name="Larrea-Sarmiento A."/>
            <person name="Olmedo-Velarde A."/>
            <person name="Green J.C."/>
            <person name="Al Rwahnih M."/>
            <person name="Wang X."/>
            <person name="Li Y.H."/>
            <person name="Wu W."/>
            <person name="Zhang J."/>
            <person name="Matsumoto T.K."/>
            <person name="Suzuki J.Y."/>
            <person name="Wall M.M."/>
            <person name="Borth W."/>
            <person name="Melzer M.J."/>
            <person name="Hu J.S."/>
        </authorList>
    </citation>
    <scope>NUCLEOTIDE SEQUENCE</scope>
    <source>
        <strain evidence="16">HANA187</strain>
    </source>
</reference>
<organism evidence="16 17">
    <name type="scientific">Pineapple secovirus A</name>
    <dbReference type="NCBI Taxonomy" id="2726258"/>
    <lineage>
        <taxon>Viruses</taxon>
        <taxon>Riboviria</taxon>
        <taxon>Orthornavirae</taxon>
        <taxon>Pisuviricota</taxon>
        <taxon>Pisoniviricetes</taxon>
        <taxon>Picornavirales</taxon>
        <taxon>Secoviridae</taxon>
        <taxon>Sadwavirus</taxon>
        <taxon>Cholivirus</taxon>
        <taxon>Sadwavirus alphananas</taxon>
    </lineage>
</organism>
<keyword evidence="17" id="KW-1185">Reference proteome</keyword>
<accession>A0A6H1RI13</accession>
<dbReference type="PROSITE" id="PS50507">
    <property type="entry name" value="RDRP_SSRNA_POS"/>
    <property type="match status" value="1"/>
</dbReference>
<keyword evidence="10" id="KW-0067">ATP-binding</keyword>
<dbReference type="GO" id="GO:0039694">
    <property type="term" value="P:viral RNA genome replication"/>
    <property type="evidence" value="ECO:0007669"/>
    <property type="project" value="InterPro"/>
</dbReference>
<evidence type="ECO:0000259" key="15">
    <source>
        <dbReference type="PROSITE" id="PS51218"/>
    </source>
</evidence>
<keyword evidence="9" id="KW-0788">Thiol protease</keyword>
<keyword evidence="5 13" id="KW-0812">Transmembrane</keyword>
<dbReference type="InterPro" id="IPR014759">
    <property type="entry name" value="Helicase_SF3_ssRNA_vir"/>
</dbReference>
<dbReference type="GO" id="GO:0006351">
    <property type="term" value="P:DNA-templated transcription"/>
    <property type="evidence" value="ECO:0007669"/>
    <property type="project" value="InterPro"/>
</dbReference>
<dbReference type="RefSeq" id="YP_010840337.1">
    <property type="nucleotide sequence ID" value="NC_078626.1"/>
</dbReference>
<evidence type="ECO:0000259" key="14">
    <source>
        <dbReference type="PROSITE" id="PS50507"/>
    </source>
</evidence>
<evidence type="ECO:0000313" key="17">
    <source>
        <dbReference type="Proteomes" id="UP001055366"/>
    </source>
</evidence>
<dbReference type="PRINTS" id="PR00918">
    <property type="entry name" value="CALICVIRUSNS"/>
</dbReference>
<evidence type="ECO:0000256" key="8">
    <source>
        <dbReference type="ARBA" id="ARBA00022801"/>
    </source>
</evidence>
<feature type="domain" description="RdRp catalytic" evidence="14">
    <location>
        <begin position="1447"/>
        <end position="1575"/>
    </location>
</feature>
<dbReference type="Pfam" id="PF00910">
    <property type="entry name" value="RNA_helicase"/>
    <property type="match status" value="1"/>
</dbReference>
<evidence type="ECO:0000256" key="2">
    <source>
        <dbReference type="ARBA" id="ARBA00022484"/>
    </source>
</evidence>
<dbReference type="SUPFAM" id="SSF56672">
    <property type="entry name" value="DNA/RNA polymerases"/>
    <property type="match status" value="1"/>
</dbReference>
<dbReference type="InterPro" id="IPR000605">
    <property type="entry name" value="Helicase_SF3_ssDNA/RNA_vir"/>
</dbReference>
<feature type="domain" description="SF3 helicase" evidence="15">
    <location>
        <begin position="460"/>
        <end position="633"/>
    </location>
</feature>
<dbReference type="Proteomes" id="UP001055366">
    <property type="component" value="Genome"/>
</dbReference>
<dbReference type="InterPro" id="IPR007094">
    <property type="entry name" value="RNA-dir_pol_PSvirus"/>
</dbReference>
<dbReference type="InterPro" id="IPR001205">
    <property type="entry name" value="RNA-dir_pol_C"/>
</dbReference>
<dbReference type="Gene3D" id="3.30.70.270">
    <property type="match status" value="1"/>
</dbReference>
<evidence type="ECO:0000256" key="12">
    <source>
        <dbReference type="ARBA" id="ARBA00022989"/>
    </source>
</evidence>
<dbReference type="PROSITE" id="PS51218">
    <property type="entry name" value="SF3_HELICASE_2"/>
    <property type="match status" value="1"/>
</dbReference>
<evidence type="ECO:0000256" key="6">
    <source>
        <dbReference type="ARBA" id="ARBA00022695"/>
    </source>
</evidence>
<dbReference type="InterPro" id="IPR004004">
    <property type="entry name" value="Helic/Pol/Pept_Calicivir-typ"/>
</dbReference>
<dbReference type="EMBL" id="MN809923">
    <property type="protein sequence ID" value="QIZ40097.1"/>
    <property type="molecule type" value="Genomic_RNA"/>
</dbReference>
<sequence length="1865" mass="210284">MTNKDFIEEFEQYSKTVLVCFPEISDDELVELFLEYRILQAETQLLPETKVLMGQLATLDNAENISYEQLEDMARSTNSTCVPHLLLKHALAQQDLAWTYQQQIVFTGNDYLKAGRLLDIHIRLRSNAATVAEGMFESALGGISSALAYTGTTILLKRLAKIPQSLEKVDLILQKILDGFSWVGNLVDGFQATLSAIKANILKWVNQAMDKMKWFSENFSFIFPIFVSVFLVCTVSAIVNTLLSSLGYEMRVPTARLFEIAAVASSIYVLPELGAKLLMLTVFEKTKLLNTVWSLLGIHGTEVAITDDAPPEPTAESGDVALFTSLLTFVTFFTNWEVKSGVMEMMRWSSSFKGACDGFEKFKTISSSISMWAYEHLGIGKSQEHAQAQHLLVSTGIDLEKWCEDVETLIIDGNTANKRMEELLTRSRELIDFYKRIVSFSTAQTSSLGFLLRERIKTVGKNLTDFEASVAQARMMGEDRLTPFCFCVYSVPGMGKSIMMKRFKHDFLDAMEEPTEGRVYPRSPGDKYWSGYLKQTLVYYDDFAQCQQRDGGSDELDLIPLVSGAAHCLNMAAIGEKGRNFASKYIFLSTNRRVEAPEVMLADNNAFRRRRHLMVELLHAADVPIDPTRPFDHLRFRRLNPLEPTQPYRDESGVVHNELLTYPELLVLTIDTAKAHRAKEEALDAFTTATGVNPRAQSDYATWLFDPTRFAENSIECPHFKADPPPDYECYGIENGEPMVFNTTGTLVPNEIWTPAELRCCFLTAERQTQRDLLDALHMSAFIDDGVSTYGLQCLFDNVDKMCLANGGVRATQEFMQEPYAELWSRCSARTRYLMQRKARYYNDTRSSFALAKDKIMSHIRNFKASELWASLPISLKWLCAGLALCTVGLPLLWILRKCLTAAANGPATLALALFTGAKMEGTSSGGDERVLRVRGRRVRAFMQGSNSTTDIVSPEAIVSIQKAQCYIQCHTRSGKYMTCCGYFSGPRKITTTTHDMAEADFTRLMCLVDFEGNFIHCAFNPAKFFVPLENGRKMNLCTLELPYTANPHHSVGHLNKYDFIRGMPSHCQGYVLPNLRMENGEMIRQVTYSPVLRSEEILDVKTGKHWPATHLFQAALSHTAGFCGRLALIKSESGYNIVGMHVAGTTIMGKDYSYFSELFAALEPAVVHAQGEQIAETMIFEHENPKQLTPMVSKIGYLSRQLPKLEKSQIVPSPIHGALTTLFRPPNTEPTLLKAGDPRAPIFYDPYAEGVVKFAEETGPFSLEPQSDESIVMQDILHTWRSQNAPLALPTVTSLEIAINGQNGLEYAEALPISTGEGFPSILERKHGESGKFRYFEEAADGTRILLDEPLARVNEIEAAADTGDLEIFTIACAKDEKTAIKKVRETPKTRIFEILPFEFNIVIRKYFLFWMQWMMSLHNKLPCKVGLNPYSQSWDLMAHKHCKFDQHFCGDYSGFDTGTNVEIMLKFADLISEFADDGDRAKRVRRNLMKAAVTRKMIVGADVYRIRGGTPSGFALTVMINSLMNEFYLRLAWRKLSPHADLRGNFFFSNHVVISVYGDDNVVSFSADVAPWYNLETISKELAKYGVKLGDGRKTGAVIKWQRFDEIDFLKRSWVPVDTGVYMCPINRTSIEEQLFWIKAGRTDNDDHVESLTANCVNVMRESFFHGHEYWFKIFGIITQAFQAANLELPILPSFQECEQFWRSQREGQVQALPIEYSLNPSLVLRFVQGSLVQRITDDITTGGTRQNANLPVVMVVPGVTKRHPVTGQLLNVRYGPPQSLLSDLKSIVGPVHFVDVNPKSKHPSEQAHLCGILTFLLRNQHRLLEAFEEVKSYLCLISDKCYNAVFVPCYELIKNDPKFRLL</sequence>
<keyword evidence="2" id="KW-0696">RNA-directed RNA polymerase</keyword>
<dbReference type="CDD" id="cd23169">
    <property type="entry name" value="ps-ssRNAv-Picornavirales"/>
    <property type="match status" value="1"/>
</dbReference>
<evidence type="ECO:0000256" key="9">
    <source>
        <dbReference type="ARBA" id="ARBA00022807"/>
    </source>
</evidence>
<dbReference type="GO" id="GO:0003724">
    <property type="term" value="F:RNA helicase activity"/>
    <property type="evidence" value="ECO:0007669"/>
    <property type="project" value="InterPro"/>
</dbReference>
<name>A0A6H1RI13_9SECO</name>
<keyword evidence="12 13" id="KW-1133">Transmembrane helix</keyword>
<evidence type="ECO:0000256" key="1">
    <source>
        <dbReference type="ARBA" id="ARBA00020936"/>
    </source>
</evidence>
<dbReference type="GO" id="GO:0006508">
    <property type="term" value="P:proteolysis"/>
    <property type="evidence" value="ECO:0007669"/>
    <property type="project" value="UniProtKB-KW"/>
</dbReference>
<dbReference type="GeneID" id="80557526"/>
<evidence type="ECO:0000256" key="13">
    <source>
        <dbReference type="SAM" id="Phobius"/>
    </source>
</evidence>
<dbReference type="KEGG" id="vg:80557526"/>
<keyword evidence="3" id="KW-0645">Protease</keyword>
<dbReference type="Gene3D" id="1.20.960.20">
    <property type="match status" value="1"/>
</dbReference>
<keyword evidence="6" id="KW-0548">Nucleotidyltransferase</keyword>
<protein>
    <recommendedName>
        <fullName evidence="1">RNA1 polyprotein</fullName>
    </recommendedName>
</protein>
<keyword evidence="8" id="KW-0378">Hydrolase</keyword>
<keyword evidence="11" id="KW-0693">Viral RNA replication</keyword>
<proteinExistence type="predicted"/>
<evidence type="ECO:0000256" key="10">
    <source>
        <dbReference type="ARBA" id="ARBA00022840"/>
    </source>
</evidence>
<dbReference type="InterPro" id="IPR043502">
    <property type="entry name" value="DNA/RNA_pol_sf"/>
</dbReference>
<dbReference type="GO" id="GO:0008234">
    <property type="term" value="F:cysteine-type peptidase activity"/>
    <property type="evidence" value="ECO:0007669"/>
    <property type="project" value="UniProtKB-KW"/>
</dbReference>
<feature type="transmembrane region" description="Helical" evidence="13">
    <location>
        <begin position="221"/>
        <end position="243"/>
    </location>
</feature>
<evidence type="ECO:0000256" key="5">
    <source>
        <dbReference type="ARBA" id="ARBA00022692"/>
    </source>
</evidence>
<dbReference type="Pfam" id="PF00680">
    <property type="entry name" value="RdRP_1"/>
    <property type="match status" value="1"/>
</dbReference>
<evidence type="ECO:0000256" key="11">
    <source>
        <dbReference type="ARBA" id="ARBA00022953"/>
    </source>
</evidence>
<keyword evidence="4" id="KW-0808">Transferase</keyword>
<dbReference type="GO" id="GO:0003968">
    <property type="term" value="F:RNA-directed RNA polymerase activity"/>
    <property type="evidence" value="ECO:0007669"/>
    <property type="project" value="UniProtKB-KW"/>
</dbReference>
<keyword evidence="13" id="KW-0472">Membrane</keyword>
<evidence type="ECO:0000313" key="16">
    <source>
        <dbReference type="EMBL" id="QIZ40097.1"/>
    </source>
</evidence>
<reference evidence="16" key="1">
    <citation type="submission" date="2019-12" db="EMBL/GenBank/DDBJ databases">
        <authorList>
            <person name="Larrea-Sarmiento A.E."/>
            <person name="Olmedo-Velarde A."/>
            <person name="Green J.C."/>
            <person name="Al Rwahnih M."/>
            <person name="Hu J."/>
        </authorList>
    </citation>
    <scope>NUCLEOTIDE SEQUENCE</scope>
    <source>
        <strain evidence="16">HANA187</strain>
    </source>
</reference>
<dbReference type="GO" id="GO:0005524">
    <property type="term" value="F:ATP binding"/>
    <property type="evidence" value="ECO:0007669"/>
    <property type="project" value="UniProtKB-KW"/>
</dbReference>
<evidence type="ECO:0000256" key="3">
    <source>
        <dbReference type="ARBA" id="ARBA00022670"/>
    </source>
</evidence>
<dbReference type="InterPro" id="IPR043128">
    <property type="entry name" value="Rev_trsase/Diguanyl_cyclase"/>
</dbReference>
<keyword evidence="7" id="KW-0547">Nucleotide-binding</keyword>